<accession>A0A833LZ08</accession>
<dbReference type="Proteomes" id="UP000460298">
    <property type="component" value="Unassembled WGS sequence"/>
</dbReference>
<organism evidence="1 2">
    <name type="scientific">Leptonema illini</name>
    <dbReference type="NCBI Taxonomy" id="183"/>
    <lineage>
        <taxon>Bacteria</taxon>
        <taxon>Pseudomonadati</taxon>
        <taxon>Spirochaetota</taxon>
        <taxon>Spirochaetia</taxon>
        <taxon>Leptospirales</taxon>
        <taxon>Leptospiraceae</taxon>
        <taxon>Leptonema</taxon>
    </lineage>
</organism>
<dbReference type="EMBL" id="WBUI01000044">
    <property type="protein sequence ID" value="KAB2928756.1"/>
    <property type="molecule type" value="Genomic_DNA"/>
</dbReference>
<dbReference type="AlphaFoldDB" id="A0A833LZ08"/>
<name>A0A833LZ08_9LEPT</name>
<evidence type="ECO:0000313" key="1">
    <source>
        <dbReference type="EMBL" id="KAB2928756.1"/>
    </source>
</evidence>
<evidence type="ECO:0000313" key="2">
    <source>
        <dbReference type="Proteomes" id="UP000460298"/>
    </source>
</evidence>
<proteinExistence type="predicted"/>
<protein>
    <submittedName>
        <fullName evidence="1">Cysteine-rich CWC family protein</fullName>
    </submittedName>
</protein>
<dbReference type="InterPro" id="IPR032720">
    <property type="entry name" value="Cys_rich_CWC"/>
</dbReference>
<reference evidence="1 2" key="1">
    <citation type="submission" date="2019-10" db="EMBL/GenBank/DDBJ databases">
        <title>Extracellular Electron Transfer in a Candidatus Methanoperedens spp. Enrichment Culture.</title>
        <authorList>
            <person name="Berger S."/>
            <person name="Rangel Shaw D."/>
            <person name="Berben T."/>
            <person name="In 'T Zandt M."/>
            <person name="Frank J."/>
            <person name="Reimann J."/>
            <person name="Jetten M.S.M."/>
            <person name="Welte C.U."/>
        </authorList>
    </citation>
    <scope>NUCLEOTIDE SEQUENCE [LARGE SCALE GENOMIC DNA]</scope>
    <source>
        <strain evidence="1">SB12</strain>
    </source>
</reference>
<gene>
    <name evidence="1" type="ORF">F9K24_21570</name>
</gene>
<sequence>MSSIPLCFSALSLWSNDACRLYVEVRMQKYELQFCPRCEGGFYCRSGNIGECQCFPVSLTEEQHNALNEQYGQCLCARCLNEIARSEIHDTCEGRTMKKNSAMKRILRGFRGLLPGVLCIAIACVPDTASTDDALLSLLQAPSTGVKTIVAEEGEFHADTVTEATNISTSSYGNPVAAADGIGGTFGVYSMRYERTTGPFSYCKDHTAVPAFTQLPAPSGSFSAVMGTKDRRAAEQCVVLEWSGRRVLNQEGEDFRVYENGFEVGTPGSGNFFMEPLIVEISDNGSDWCGWNPQYVGIKETDPAYIMADGRYKSGGPNLAETRKQSNYLRFGGVQIGGDVANGDSFDLDDAEFGNSGSGADGRTPCSITARNRMRLNGFVYIRLVTAWSRDTVEYPLAYDSFDAAADIDAVYAWSTADR</sequence>
<dbReference type="Pfam" id="PF14375">
    <property type="entry name" value="Cys_rich_CWC"/>
    <property type="match status" value="1"/>
</dbReference>
<comment type="caution">
    <text evidence="1">The sequence shown here is derived from an EMBL/GenBank/DDBJ whole genome shotgun (WGS) entry which is preliminary data.</text>
</comment>